<dbReference type="Proteomes" id="UP000253594">
    <property type="component" value="Unassembled WGS sequence"/>
</dbReference>
<comment type="caution">
    <text evidence="1">The sequence shown here is derived from an EMBL/GenBank/DDBJ whole genome shotgun (WGS) entry which is preliminary data.</text>
</comment>
<accession>A0A367M5H5</accession>
<sequence length="112" mass="12501">MAIETFTWIPDDEASCDGEMRLRKSQMGDGYVQVSSDGLNPDSQTWTLTFGGLAEEVALPLAFIRRHGGYRAFLWTPPGGELGLYRCEAYQSQRRPAGITVLSLTFVRAYHP</sequence>
<evidence type="ECO:0000313" key="2">
    <source>
        <dbReference type="Proteomes" id="UP000253594"/>
    </source>
</evidence>
<name>A0A367M5H5_PSEAI</name>
<dbReference type="EMBL" id="QORE01001071">
    <property type="protein sequence ID" value="RCI72143.1"/>
    <property type="molecule type" value="Genomic_DNA"/>
</dbReference>
<dbReference type="AlphaFoldDB" id="A0A367M5H5"/>
<gene>
    <name evidence="1" type="ORF">DT376_25345</name>
</gene>
<dbReference type="RefSeq" id="WP_031691339.1">
    <property type="nucleotide sequence ID" value="NZ_CAAKMT010000162.1"/>
</dbReference>
<dbReference type="Pfam" id="PF05939">
    <property type="entry name" value="Phage_min_tail"/>
    <property type="match status" value="1"/>
</dbReference>
<protein>
    <submittedName>
        <fullName evidence="1">Phage tail protein</fullName>
    </submittedName>
</protein>
<dbReference type="InterPro" id="IPR010265">
    <property type="entry name" value="Phage_lambda_TipM"/>
</dbReference>
<reference evidence="1 2" key="1">
    <citation type="submission" date="2018-07" db="EMBL/GenBank/DDBJ databases">
        <title>Mechanisms of high-level aminoglycoside resistance among Gram-negative pathogens in Brazil.</title>
        <authorList>
            <person name="Ballaben A.S."/>
            <person name="Darini A.L.C."/>
            <person name="Doi Y."/>
        </authorList>
    </citation>
    <scope>NUCLEOTIDE SEQUENCE [LARGE SCALE GENOMIC DNA]</scope>
    <source>
        <strain evidence="1 2">B2-305</strain>
    </source>
</reference>
<organism evidence="1 2">
    <name type="scientific">Pseudomonas aeruginosa</name>
    <dbReference type="NCBI Taxonomy" id="287"/>
    <lineage>
        <taxon>Bacteria</taxon>
        <taxon>Pseudomonadati</taxon>
        <taxon>Pseudomonadota</taxon>
        <taxon>Gammaproteobacteria</taxon>
        <taxon>Pseudomonadales</taxon>
        <taxon>Pseudomonadaceae</taxon>
        <taxon>Pseudomonas</taxon>
    </lineage>
</organism>
<proteinExistence type="predicted"/>
<evidence type="ECO:0000313" key="1">
    <source>
        <dbReference type="EMBL" id="RCI72143.1"/>
    </source>
</evidence>